<feature type="signal peptide" evidence="1">
    <location>
        <begin position="1"/>
        <end position="19"/>
    </location>
</feature>
<evidence type="ECO:0008006" key="4">
    <source>
        <dbReference type="Google" id="ProtNLM"/>
    </source>
</evidence>
<dbReference type="Proteomes" id="UP000175691">
    <property type="component" value="Unassembled WGS sequence"/>
</dbReference>
<dbReference type="RefSeq" id="WP_070127514.1">
    <property type="nucleotide sequence ID" value="NZ_MDHN01000041.1"/>
</dbReference>
<accession>A0A1E7Z6S3</accession>
<keyword evidence="1" id="KW-0732">Signal</keyword>
<evidence type="ECO:0000256" key="1">
    <source>
        <dbReference type="SAM" id="SignalP"/>
    </source>
</evidence>
<name>A0A1E7Z6S3_9ALTE</name>
<reference evidence="2 3" key="1">
    <citation type="submission" date="2016-08" db="EMBL/GenBank/DDBJ databases">
        <authorList>
            <person name="Seilhamer J.J."/>
        </authorList>
    </citation>
    <scope>NUCLEOTIDE SEQUENCE [LARGE SCALE GENOMIC DNA]</scope>
    <source>
        <strain evidence="2 3">KCTC 42603</strain>
    </source>
</reference>
<evidence type="ECO:0000313" key="3">
    <source>
        <dbReference type="Proteomes" id="UP000175691"/>
    </source>
</evidence>
<comment type="caution">
    <text evidence="2">The sequence shown here is derived from an EMBL/GenBank/DDBJ whole genome shotgun (WGS) entry which is preliminary data.</text>
</comment>
<organism evidence="2 3">
    <name type="scientific">Alteromonas confluentis</name>
    <dbReference type="NCBI Taxonomy" id="1656094"/>
    <lineage>
        <taxon>Bacteria</taxon>
        <taxon>Pseudomonadati</taxon>
        <taxon>Pseudomonadota</taxon>
        <taxon>Gammaproteobacteria</taxon>
        <taxon>Alteromonadales</taxon>
        <taxon>Alteromonadaceae</taxon>
        <taxon>Alteromonas/Salinimonas group</taxon>
        <taxon>Alteromonas</taxon>
    </lineage>
</organism>
<dbReference type="EMBL" id="MDHN01000041">
    <property type="protein sequence ID" value="OFC69243.1"/>
    <property type="molecule type" value="Genomic_DNA"/>
</dbReference>
<feature type="chain" id="PRO_5009209415" description="Outer membrane protein beta-barrel domain-containing protein" evidence="1">
    <location>
        <begin position="20"/>
        <end position="165"/>
    </location>
</feature>
<gene>
    <name evidence="2" type="ORF">BFC18_21260</name>
</gene>
<protein>
    <recommendedName>
        <fullName evidence="4">Outer membrane protein beta-barrel domain-containing protein</fullName>
    </recommendedName>
</protein>
<dbReference type="AlphaFoldDB" id="A0A1E7Z6S3"/>
<keyword evidence="3" id="KW-1185">Reference proteome</keyword>
<evidence type="ECO:0000313" key="2">
    <source>
        <dbReference type="EMBL" id="OFC69243.1"/>
    </source>
</evidence>
<proteinExistence type="predicted"/>
<dbReference type="OrthoDB" id="6332692at2"/>
<sequence length="165" mass="18771">MKTFWRVSLLMMLSASALAAEDSLLAEKESKTAFVASPYQSEISFQSKRLPKWQFGVRYNREMPYHDQWVDSITSYQSVDSVRVSASRMILKNSTQRIFAALQTSNDTQAAYSEWLYVPYNAGTAASVGWQIGELDSVKMAVELQYREVSDTDISSLLLGVQYYF</sequence>